<keyword evidence="5" id="KW-1185">Reference proteome</keyword>
<evidence type="ECO:0000256" key="4">
    <source>
        <dbReference type="HAMAP-Rule" id="MF_04143"/>
    </source>
</evidence>
<dbReference type="KEGG" id="bman:114246282"/>
<dbReference type="OrthoDB" id="6818165at2759"/>
<dbReference type="GO" id="GO:0061507">
    <property type="term" value="F:2',3'-cyclic GMP-AMP binding"/>
    <property type="evidence" value="ECO:0007669"/>
    <property type="project" value="UniProtKB-UniRule"/>
</dbReference>
<gene>
    <name evidence="6" type="primary">LOC114246282</name>
</gene>
<evidence type="ECO:0000256" key="2">
    <source>
        <dbReference type="ARBA" id="ARBA00022801"/>
    </source>
</evidence>
<evidence type="ECO:0000313" key="6">
    <source>
        <dbReference type="RefSeq" id="XP_028034545.1"/>
    </source>
</evidence>
<dbReference type="InterPro" id="IPR006853">
    <property type="entry name" value="Poxin_vir"/>
</dbReference>
<evidence type="ECO:0000256" key="3">
    <source>
        <dbReference type="ARBA" id="ARBA00023932"/>
    </source>
</evidence>
<evidence type="ECO:0000313" key="5">
    <source>
        <dbReference type="Proteomes" id="UP000504629"/>
    </source>
</evidence>
<dbReference type="AlphaFoldDB" id="A0A6J2JY95"/>
<dbReference type="RefSeq" id="XP_028034545.1">
    <property type="nucleotide sequence ID" value="XM_028178744.1"/>
</dbReference>
<reference evidence="6" key="1">
    <citation type="submission" date="2025-08" db="UniProtKB">
        <authorList>
            <consortium name="RefSeq"/>
        </authorList>
    </citation>
    <scope>IDENTIFICATION</scope>
    <source>
        <tissue evidence="6">Silk gland</tissue>
    </source>
</reference>
<dbReference type="GeneID" id="114246282"/>
<protein>
    <submittedName>
        <fullName evidence="6">Uncharacterized protein LOC114246282 isoform X1</fullName>
    </submittedName>
</protein>
<sequence>MTGIVELDLRMLKKKTAMSKRTVLNENYKGIVESMSIPAEIHERNGKKYASVGSILPIHCCPPEELERRAESTHHYCGVFTDELLAPLEELAYVRLDENTAEKVFINRAKRILIVSSDGHLAQWRCAPTFESANRYIAGTPIVDQRGGVISVVVAKKNNHYAVSSFEGEGGYFESTQNWKVVEPAAGGYAYGELTFPSRTALREHVAGLRGGAGAWGDAVPVLRGGTSPRLALVLDGRQLAHYYLHNVIADVEYL</sequence>
<comment type="catalytic activity">
    <reaction evidence="3">
        <text>2',3'-cGAMP + H2O = Gp(2'-5')Ap(3') + H(+)</text>
        <dbReference type="Rhea" id="RHEA:59472"/>
        <dbReference type="ChEBI" id="CHEBI:15377"/>
        <dbReference type="ChEBI" id="CHEBI:15378"/>
        <dbReference type="ChEBI" id="CHEBI:143093"/>
        <dbReference type="ChEBI" id="CHEBI:143098"/>
    </reaction>
    <physiologicalReaction direction="left-to-right" evidence="3">
        <dbReference type="Rhea" id="RHEA:59473"/>
    </physiologicalReaction>
</comment>
<name>A0A6J2JY95_BOMMA</name>
<dbReference type="GO" id="GO:0004518">
    <property type="term" value="F:nuclease activity"/>
    <property type="evidence" value="ECO:0007669"/>
    <property type="project" value="UniProtKB-UniRule"/>
</dbReference>
<dbReference type="GO" id="GO:0016787">
    <property type="term" value="F:hydrolase activity"/>
    <property type="evidence" value="ECO:0007669"/>
    <property type="project" value="UniProtKB-KW"/>
</dbReference>
<keyword evidence="1 4" id="KW-0540">Nuclease</keyword>
<dbReference type="Proteomes" id="UP000504629">
    <property type="component" value="Unplaced"/>
</dbReference>
<organism evidence="5 6">
    <name type="scientific">Bombyx mandarina</name>
    <name type="common">Wild silk moth</name>
    <name type="synonym">Wild silkworm</name>
    <dbReference type="NCBI Taxonomy" id="7092"/>
    <lineage>
        <taxon>Eukaryota</taxon>
        <taxon>Metazoa</taxon>
        <taxon>Ecdysozoa</taxon>
        <taxon>Arthropoda</taxon>
        <taxon>Hexapoda</taxon>
        <taxon>Insecta</taxon>
        <taxon>Pterygota</taxon>
        <taxon>Neoptera</taxon>
        <taxon>Endopterygota</taxon>
        <taxon>Lepidoptera</taxon>
        <taxon>Glossata</taxon>
        <taxon>Ditrysia</taxon>
        <taxon>Bombycoidea</taxon>
        <taxon>Bombycidae</taxon>
        <taxon>Bombycinae</taxon>
        <taxon>Bombyx</taxon>
    </lineage>
</organism>
<accession>A0A6J2JY95</accession>
<dbReference type="HAMAP" id="MF_04143">
    <property type="entry name" value="Poxins"/>
    <property type="match status" value="1"/>
</dbReference>
<evidence type="ECO:0000256" key="1">
    <source>
        <dbReference type="ARBA" id="ARBA00022722"/>
    </source>
</evidence>
<comment type="function">
    <text evidence="4">Nuclease that cleaves 2',3'-cGAMP.</text>
</comment>
<proteinExistence type="inferred from homology"/>
<keyword evidence="2 4" id="KW-0378">Hydrolase</keyword>